<dbReference type="Pfam" id="PF09425">
    <property type="entry name" value="Jas_motif"/>
    <property type="match status" value="1"/>
</dbReference>
<evidence type="ECO:0000256" key="3">
    <source>
        <dbReference type="SAM" id="MobiDB-lite"/>
    </source>
</evidence>
<dbReference type="AlphaFoldDB" id="A0AAW2MFS6"/>
<comment type="caution">
    <text evidence="5">The sequence shown here is derived from an EMBL/GenBank/DDBJ whole genome shotgun (WGS) entry which is preliminary data.</text>
</comment>
<dbReference type="GO" id="GO:0009611">
    <property type="term" value="P:response to wounding"/>
    <property type="evidence" value="ECO:0007669"/>
    <property type="project" value="UniProtKB-UniRule"/>
</dbReference>
<dbReference type="InterPro" id="IPR018467">
    <property type="entry name" value="CCT_CS"/>
</dbReference>
<feature type="region of interest" description="Disordered" evidence="3">
    <location>
        <begin position="72"/>
        <end position="95"/>
    </location>
</feature>
<organism evidence="5">
    <name type="scientific">Sesamum calycinum</name>
    <dbReference type="NCBI Taxonomy" id="2727403"/>
    <lineage>
        <taxon>Eukaryota</taxon>
        <taxon>Viridiplantae</taxon>
        <taxon>Streptophyta</taxon>
        <taxon>Embryophyta</taxon>
        <taxon>Tracheophyta</taxon>
        <taxon>Spermatophyta</taxon>
        <taxon>Magnoliopsida</taxon>
        <taxon>eudicotyledons</taxon>
        <taxon>Gunneridae</taxon>
        <taxon>Pentapetalae</taxon>
        <taxon>asterids</taxon>
        <taxon>lamiids</taxon>
        <taxon>Lamiales</taxon>
        <taxon>Pedaliaceae</taxon>
        <taxon>Sesamum</taxon>
    </lineage>
</organism>
<keyword evidence="2" id="KW-0539">Nucleus</keyword>
<feature type="domain" description="Tify" evidence="4">
    <location>
        <begin position="36"/>
        <end position="70"/>
    </location>
</feature>
<accession>A0AAW2MFS6</accession>
<dbReference type="EMBL" id="JACGWM010000014">
    <property type="protein sequence ID" value="KAL0328976.1"/>
    <property type="molecule type" value="Genomic_DNA"/>
</dbReference>
<name>A0AAW2MFS6_9LAMI</name>
<reference evidence="5" key="2">
    <citation type="journal article" date="2024" name="Plant">
        <title>Genomic evolution and insights into agronomic trait innovations of Sesamum species.</title>
        <authorList>
            <person name="Miao H."/>
            <person name="Wang L."/>
            <person name="Qu L."/>
            <person name="Liu H."/>
            <person name="Sun Y."/>
            <person name="Le M."/>
            <person name="Wang Q."/>
            <person name="Wei S."/>
            <person name="Zheng Y."/>
            <person name="Lin W."/>
            <person name="Duan Y."/>
            <person name="Cao H."/>
            <person name="Xiong S."/>
            <person name="Wang X."/>
            <person name="Wei L."/>
            <person name="Li C."/>
            <person name="Ma Q."/>
            <person name="Ju M."/>
            <person name="Zhao R."/>
            <person name="Li G."/>
            <person name="Mu C."/>
            <person name="Tian Q."/>
            <person name="Mei H."/>
            <person name="Zhang T."/>
            <person name="Gao T."/>
            <person name="Zhang H."/>
        </authorList>
    </citation>
    <scope>NUCLEOTIDE SEQUENCE</scope>
    <source>
        <strain evidence="5">KEN8</strain>
    </source>
</reference>
<evidence type="ECO:0000256" key="2">
    <source>
        <dbReference type="RuleBase" id="RU369065"/>
    </source>
</evidence>
<dbReference type="GO" id="GO:2000022">
    <property type="term" value="P:regulation of jasmonic acid mediated signaling pathway"/>
    <property type="evidence" value="ECO:0007669"/>
    <property type="project" value="UniProtKB-UniRule"/>
</dbReference>
<dbReference type="PANTHER" id="PTHR33077">
    <property type="entry name" value="PROTEIN TIFY 4A-RELATED-RELATED"/>
    <property type="match status" value="1"/>
</dbReference>
<comment type="domain">
    <text evidence="2">The jas domain is required for interaction with COI1.</text>
</comment>
<comment type="subcellular location">
    <subcellularLocation>
        <location evidence="2">Nucleus</location>
    </subcellularLocation>
</comment>
<dbReference type="PROSITE" id="PS51257">
    <property type="entry name" value="PROKAR_LIPOPROTEIN"/>
    <property type="match status" value="1"/>
</dbReference>
<proteinExistence type="inferred from homology"/>
<dbReference type="SMART" id="SM00979">
    <property type="entry name" value="TIFY"/>
    <property type="match status" value="1"/>
</dbReference>
<gene>
    <name evidence="5" type="ORF">Scaly_2330200</name>
</gene>
<dbReference type="PANTHER" id="PTHR33077:SF17">
    <property type="entry name" value="PROTEIN TIFY 5B"/>
    <property type="match status" value="1"/>
</dbReference>
<reference evidence="5" key="1">
    <citation type="submission" date="2020-06" db="EMBL/GenBank/DDBJ databases">
        <authorList>
            <person name="Li T."/>
            <person name="Hu X."/>
            <person name="Zhang T."/>
            <person name="Song X."/>
            <person name="Zhang H."/>
            <person name="Dai N."/>
            <person name="Sheng W."/>
            <person name="Hou X."/>
            <person name="Wei L."/>
        </authorList>
    </citation>
    <scope>NUCLEOTIDE SEQUENCE</scope>
    <source>
        <strain evidence="5">KEN8</strain>
        <tissue evidence="5">Leaf</tissue>
    </source>
</reference>
<dbReference type="InterPro" id="IPR010399">
    <property type="entry name" value="Tify_dom"/>
</dbReference>
<dbReference type="InterPro" id="IPR040390">
    <property type="entry name" value="TIFY/JAZ"/>
</dbReference>
<protein>
    <recommendedName>
        <fullName evidence="2">Protein TIFY</fullName>
    </recommendedName>
    <alternativeName>
        <fullName evidence="2">Jasmonate ZIM domain-containing protein</fullName>
    </alternativeName>
</protein>
<evidence type="ECO:0000256" key="1">
    <source>
        <dbReference type="ARBA" id="ARBA00008614"/>
    </source>
</evidence>
<dbReference type="PROSITE" id="PS51320">
    <property type="entry name" value="TIFY"/>
    <property type="match status" value="1"/>
</dbReference>
<dbReference type="GO" id="GO:0031347">
    <property type="term" value="P:regulation of defense response"/>
    <property type="evidence" value="ECO:0007669"/>
    <property type="project" value="UniProtKB-UniRule"/>
</dbReference>
<keyword evidence="2" id="KW-1184">Jasmonic acid signaling pathway</keyword>
<evidence type="ECO:0000313" key="5">
    <source>
        <dbReference type="EMBL" id="KAL0328976.1"/>
    </source>
</evidence>
<dbReference type="Pfam" id="PF06200">
    <property type="entry name" value="tify"/>
    <property type="match status" value="1"/>
</dbReference>
<dbReference type="GO" id="GO:0005634">
    <property type="term" value="C:nucleus"/>
    <property type="evidence" value="ECO:0007669"/>
    <property type="project" value="UniProtKB-SubCell"/>
</dbReference>
<evidence type="ECO:0000259" key="4">
    <source>
        <dbReference type="PROSITE" id="PS51320"/>
    </source>
</evidence>
<comment type="function">
    <text evidence="2">Repressor of jasmonate responses.</text>
</comment>
<feature type="compositionally biased region" description="Low complexity" evidence="3">
    <location>
        <begin position="74"/>
        <end position="94"/>
    </location>
</feature>
<sequence length="112" mass="12348">MRERDMTKREYCNLELGLNTPAPSSSLYSCDDDERPIKQQQQLTIFYNGRVVVSDATEFEARAILLLAKTSADPGASSPLPVPLAPTATATAGVSMKRSLQRFLEKRKSRGS</sequence>
<comment type="similarity">
    <text evidence="1 2">Belongs to the TIFY/JAZ family.</text>
</comment>